<accession>A0A978W2L7</accession>
<gene>
    <name evidence="1" type="ORF">FEM48_Zijuj01G0175500</name>
</gene>
<evidence type="ECO:0000313" key="1">
    <source>
        <dbReference type="EMBL" id="KAH7546201.1"/>
    </source>
</evidence>
<organism evidence="1 2">
    <name type="scientific">Ziziphus jujuba var. spinosa</name>
    <dbReference type="NCBI Taxonomy" id="714518"/>
    <lineage>
        <taxon>Eukaryota</taxon>
        <taxon>Viridiplantae</taxon>
        <taxon>Streptophyta</taxon>
        <taxon>Embryophyta</taxon>
        <taxon>Tracheophyta</taxon>
        <taxon>Spermatophyta</taxon>
        <taxon>Magnoliopsida</taxon>
        <taxon>eudicotyledons</taxon>
        <taxon>Gunneridae</taxon>
        <taxon>Pentapetalae</taxon>
        <taxon>rosids</taxon>
        <taxon>fabids</taxon>
        <taxon>Rosales</taxon>
        <taxon>Rhamnaceae</taxon>
        <taxon>Paliureae</taxon>
        <taxon>Ziziphus</taxon>
    </lineage>
</organism>
<reference evidence="1" key="1">
    <citation type="journal article" date="2021" name="Front. Plant Sci.">
        <title>Chromosome-Scale Genome Assembly for Chinese Sour Jujube and Insights Into Its Genome Evolution and Domestication Signature.</title>
        <authorList>
            <person name="Shen L.-Y."/>
            <person name="Luo H."/>
            <person name="Wang X.-L."/>
            <person name="Wang X.-M."/>
            <person name="Qiu X.-J."/>
            <person name="Liu H."/>
            <person name="Zhou S.-S."/>
            <person name="Jia K.-H."/>
            <person name="Nie S."/>
            <person name="Bao Y.-T."/>
            <person name="Zhang R.-G."/>
            <person name="Yun Q.-Z."/>
            <person name="Chai Y.-H."/>
            <person name="Lu J.-Y."/>
            <person name="Li Y."/>
            <person name="Zhao S.-W."/>
            <person name="Mao J.-F."/>
            <person name="Jia S.-G."/>
            <person name="Mao Y.-M."/>
        </authorList>
    </citation>
    <scope>NUCLEOTIDE SEQUENCE</scope>
    <source>
        <strain evidence="1">AT0</strain>
        <tissue evidence="1">Leaf</tissue>
    </source>
</reference>
<dbReference type="Proteomes" id="UP000813462">
    <property type="component" value="Unassembled WGS sequence"/>
</dbReference>
<proteinExistence type="predicted"/>
<name>A0A978W2L7_ZIZJJ</name>
<dbReference type="EMBL" id="JAEACU010000001">
    <property type="protein sequence ID" value="KAH7546201.1"/>
    <property type="molecule type" value="Genomic_DNA"/>
</dbReference>
<dbReference type="AlphaFoldDB" id="A0A978W2L7"/>
<comment type="caution">
    <text evidence="1">The sequence shown here is derived from an EMBL/GenBank/DDBJ whole genome shotgun (WGS) entry which is preliminary data.</text>
</comment>
<sequence length="82" mass="9687">MCRSNQYSRTLGSLMDLVFHQHENICPDVPPERLLSRYLNYGMWKILTEELEELKETPPAMAAERRRKIQNLVAMRHMKGVD</sequence>
<protein>
    <submittedName>
        <fullName evidence="1">Uncharacterized protein</fullName>
    </submittedName>
</protein>
<evidence type="ECO:0000313" key="2">
    <source>
        <dbReference type="Proteomes" id="UP000813462"/>
    </source>
</evidence>